<feature type="domain" description="DUF4218" evidence="2">
    <location>
        <begin position="1"/>
        <end position="65"/>
    </location>
</feature>
<gene>
    <name evidence="3" type="ORF">CR513_28836</name>
</gene>
<evidence type="ECO:0000256" key="1">
    <source>
        <dbReference type="SAM" id="MobiDB-lite"/>
    </source>
</evidence>
<dbReference type="OrthoDB" id="1418912at2759"/>
<dbReference type="EMBL" id="QJKJ01005672">
    <property type="protein sequence ID" value="RDX89432.1"/>
    <property type="molecule type" value="Genomic_DNA"/>
</dbReference>
<comment type="caution">
    <text evidence="3">The sequence shown here is derived from an EMBL/GenBank/DDBJ whole genome shotgun (WGS) entry which is preliminary data.</text>
</comment>
<accession>A0A371GFT4</accession>
<feature type="compositionally biased region" description="Acidic residues" evidence="1">
    <location>
        <begin position="286"/>
        <end position="312"/>
    </location>
</feature>
<evidence type="ECO:0000313" key="3">
    <source>
        <dbReference type="EMBL" id="RDX89432.1"/>
    </source>
</evidence>
<feature type="region of interest" description="Disordered" evidence="1">
    <location>
        <begin position="286"/>
        <end position="358"/>
    </location>
</feature>
<organism evidence="3 4">
    <name type="scientific">Mucuna pruriens</name>
    <name type="common">Velvet bean</name>
    <name type="synonym">Dolichos pruriens</name>
    <dbReference type="NCBI Taxonomy" id="157652"/>
    <lineage>
        <taxon>Eukaryota</taxon>
        <taxon>Viridiplantae</taxon>
        <taxon>Streptophyta</taxon>
        <taxon>Embryophyta</taxon>
        <taxon>Tracheophyta</taxon>
        <taxon>Spermatophyta</taxon>
        <taxon>Magnoliopsida</taxon>
        <taxon>eudicotyledons</taxon>
        <taxon>Gunneridae</taxon>
        <taxon>Pentapetalae</taxon>
        <taxon>rosids</taxon>
        <taxon>fabids</taxon>
        <taxon>Fabales</taxon>
        <taxon>Fabaceae</taxon>
        <taxon>Papilionoideae</taxon>
        <taxon>50 kb inversion clade</taxon>
        <taxon>NPAAA clade</taxon>
        <taxon>indigoferoid/millettioid clade</taxon>
        <taxon>Phaseoleae</taxon>
        <taxon>Mucuna</taxon>
    </lineage>
</organism>
<dbReference type="Proteomes" id="UP000257109">
    <property type="component" value="Unassembled WGS sequence"/>
</dbReference>
<proteinExistence type="predicted"/>
<feature type="non-terminal residue" evidence="3">
    <location>
        <position position="1"/>
    </location>
</feature>
<evidence type="ECO:0000313" key="4">
    <source>
        <dbReference type="Proteomes" id="UP000257109"/>
    </source>
</evidence>
<dbReference type="PANTHER" id="PTHR48258">
    <property type="entry name" value="DUF4218 DOMAIN-CONTAINING PROTEIN-RELATED"/>
    <property type="match status" value="1"/>
</dbReference>
<name>A0A371GFT4_MUCPR</name>
<dbReference type="Pfam" id="PF13960">
    <property type="entry name" value="DUF4218"/>
    <property type="match status" value="1"/>
</dbReference>
<dbReference type="PANTHER" id="PTHR48258:SF4">
    <property type="entry name" value="DUF4216 DOMAIN-CONTAINING PROTEIN"/>
    <property type="match status" value="1"/>
</dbReference>
<keyword evidence="4" id="KW-1185">Reference proteome</keyword>
<protein>
    <recommendedName>
        <fullName evidence="2">DUF4218 domain-containing protein</fullName>
    </recommendedName>
</protein>
<reference evidence="3" key="1">
    <citation type="submission" date="2018-05" db="EMBL/GenBank/DDBJ databases">
        <title>Draft genome of Mucuna pruriens seed.</title>
        <authorList>
            <person name="Nnadi N.E."/>
            <person name="Vos R."/>
            <person name="Hasami M.H."/>
            <person name="Devisetty U.K."/>
            <person name="Aguiy J.C."/>
        </authorList>
    </citation>
    <scope>NUCLEOTIDE SEQUENCE [LARGE SCALE GENOMIC DNA]</scope>
    <source>
        <strain evidence="3">JCA_2017</strain>
    </source>
</reference>
<sequence length="358" mass="41778">MEHLPIHLPSETRMGGPVQYHWMYPFERFLNKIKKTVKNKKSVEGSICEAYLLQETSYFSSHYFVSPTGATEEVHQDHIQPTLSIFKPFGQTTGKYNERWLSDKELMAAQLHVLLNCNEVRQNHQLRLQNPNLYDLARGPLRLAKSYPIYFVNGYKFHTIAWGEGKTTYNSGVCVSGIGHDEASNDYYGVLVEILELEWPSQAPKKLVLFYCNWFDPSNRGMRMHKQYKIVELQFKFIIRLILGDKRISNATIEDDPIEHLRDDEIDGEEVDLQVNDGENDFIGEELEKEDDFMNDEDEEEDAFVDEEEDAFLNEKDDAFLDEEEDDDFTSDNEEVDDFISDNEEDDDFISDNKDEED</sequence>
<feature type="compositionally biased region" description="Acidic residues" evidence="1">
    <location>
        <begin position="320"/>
        <end position="358"/>
    </location>
</feature>
<dbReference type="AlphaFoldDB" id="A0A371GFT4"/>
<evidence type="ECO:0000259" key="2">
    <source>
        <dbReference type="Pfam" id="PF13960"/>
    </source>
</evidence>
<dbReference type="InterPro" id="IPR025452">
    <property type="entry name" value="DUF4218"/>
</dbReference>